<evidence type="ECO:0000313" key="2">
    <source>
        <dbReference type="Proteomes" id="UP000548326"/>
    </source>
</evidence>
<comment type="caution">
    <text evidence="1">The sequence shown here is derived from an EMBL/GenBank/DDBJ whole genome shotgun (WGS) entry which is preliminary data.</text>
</comment>
<accession>A0A841J9B3</accession>
<sequence>MYSWPARCLYDKNIKLYLKINQTLKDILLIINLYYTYNIKLYQYM</sequence>
<protein>
    <submittedName>
        <fullName evidence="1">Uncharacterized protein</fullName>
    </submittedName>
</protein>
<evidence type="ECO:0000313" key="1">
    <source>
        <dbReference type="EMBL" id="MBB6127304.1"/>
    </source>
</evidence>
<gene>
    <name evidence="1" type="ORF">HDF22_001410</name>
</gene>
<name>A0A841J9B3_9SPHI</name>
<proteinExistence type="predicted"/>
<dbReference type="EMBL" id="JACHCA010000003">
    <property type="protein sequence ID" value="MBB6127304.1"/>
    <property type="molecule type" value="Genomic_DNA"/>
</dbReference>
<organism evidence="1 2">
    <name type="scientific">Mucilaginibacter lappiensis</name>
    <dbReference type="NCBI Taxonomy" id="354630"/>
    <lineage>
        <taxon>Bacteria</taxon>
        <taxon>Pseudomonadati</taxon>
        <taxon>Bacteroidota</taxon>
        <taxon>Sphingobacteriia</taxon>
        <taxon>Sphingobacteriales</taxon>
        <taxon>Sphingobacteriaceae</taxon>
        <taxon>Mucilaginibacter</taxon>
    </lineage>
</organism>
<reference evidence="1 2" key="1">
    <citation type="submission" date="2020-08" db="EMBL/GenBank/DDBJ databases">
        <title>Genomic Encyclopedia of Type Strains, Phase IV (KMG-V): Genome sequencing to study the core and pangenomes of soil and plant-associated prokaryotes.</title>
        <authorList>
            <person name="Whitman W."/>
        </authorList>
    </citation>
    <scope>NUCLEOTIDE SEQUENCE [LARGE SCALE GENOMIC DNA]</scope>
    <source>
        <strain evidence="1 2">MP601</strain>
    </source>
</reference>
<dbReference type="AlphaFoldDB" id="A0A841J9B3"/>
<dbReference type="Proteomes" id="UP000548326">
    <property type="component" value="Unassembled WGS sequence"/>
</dbReference>